<dbReference type="PANTHER" id="PTHR43761:SF1">
    <property type="entry name" value="D-ISOMER SPECIFIC 2-HYDROXYACID DEHYDROGENASE CATALYTIC DOMAIN-CONTAINING PROTEIN-RELATED"/>
    <property type="match status" value="1"/>
</dbReference>
<dbReference type="Gene3D" id="3.40.50.720">
    <property type="entry name" value="NAD(P)-binding Rossmann-like Domain"/>
    <property type="match status" value="2"/>
</dbReference>
<evidence type="ECO:0000256" key="1">
    <source>
        <dbReference type="ARBA" id="ARBA00005854"/>
    </source>
</evidence>
<dbReference type="GO" id="GO:0016491">
    <property type="term" value="F:oxidoreductase activity"/>
    <property type="evidence" value="ECO:0007669"/>
    <property type="project" value="UniProtKB-KW"/>
</dbReference>
<dbReference type="InterPro" id="IPR006140">
    <property type="entry name" value="D-isomer_DH_NAD-bd"/>
</dbReference>
<evidence type="ECO:0000256" key="3">
    <source>
        <dbReference type="ARBA" id="ARBA00023027"/>
    </source>
</evidence>
<evidence type="ECO:0000259" key="4">
    <source>
        <dbReference type="Pfam" id="PF02826"/>
    </source>
</evidence>
<evidence type="ECO:0000256" key="2">
    <source>
        <dbReference type="ARBA" id="ARBA00023002"/>
    </source>
</evidence>
<organism evidence="5">
    <name type="scientific">marine metagenome</name>
    <dbReference type="NCBI Taxonomy" id="408172"/>
    <lineage>
        <taxon>unclassified sequences</taxon>
        <taxon>metagenomes</taxon>
        <taxon>ecological metagenomes</taxon>
    </lineage>
</organism>
<accession>A0A381U419</accession>
<reference evidence="5" key="1">
    <citation type="submission" date="2018-05" db="EMBL/GenBank/DDBJ databases">
        <authorList>
            <person name="Lanie J.A."/>
            <person name="Ng W.-L."/>
            <person name="Kazmierczak K.M."/>
            <person name="Andrzejewski T.M."/>
            <person name="Davidsen T.M."/>
            <person name="Wayne K.J."/>
            <person name="Tettelin H."/>
            <person name="Glass J.I."/>
            <person name="Rusch D."/>
            <person name="Podicherti R."/>
            <person name="Tsui H.-C.T."/>
            <person name="Winkler M.E."/>
        </authorList>
    </citation>
    <scope>NUCLEOTIDE SEQUENCE</scope>
</reference>
<proteinExistence type="inferred from homology"/>
<sequence length="331" mass="37788">MDPPLIFLNYFVDPKRRSRHYQALLTDLGSTNYVVTDRLSPADAPRVRIIINKTRELSTKLLGEFPHLAGICLHTTDDWMATFDRDKSSIKIQAVDTDRGTNVAEVATLLMLIGLKRLTERSRWHALSSPKRFYRQLMAPLASETIGGHNWTGASTLTAYRKRVGIVGYGLIGHQIHRQLKALGSQVFYHHTRRFSHIIEERLGMQFLELPSMFRQCDIIFVQLPLTSTTQGLIGSQELTLAKSNLVLVNCGRAAVINKQALFRALKKKRVAFYGADVFWREPMPLWDRFRFMRNVYVTPHLSESEAGRVPHDRHVARALKTLVRAIDADL</sequence>
<evidence type="ECO:0000313" key="5">
    <source>
        <dbReference type="EMBL" id="SVA22982.1"/>
    </source>
</evidence>
<feature type="domain" description="D-isomer specific 2-hydroxyacid dehydrogenase NAD-binding" evidence="4">
    <location>
        <begin position="148"/>
        <end position="303"/>
    </location>
</feature>
<dbReference type="PANTHER" id="PTHR43761">
    <property type="entry name" value="D-ISOMER SPECIFIC 2-HYDROXYACID DEHYDROGENASE FAMILY PROTEIN (AFU_ORTHOLOGUE AFUA_1G13630)"/>
    <property type="match status" value="1"/>
</dbReference>
<keyword evidence="3" id="KW-0520">NAD</keyword>
<dbReference type="EMBL" id="UINC01005697">
    <property type="protein sequence ID" value="SVA22982.1"/>
    <property type="molecule type" value="Genomic_DNA"/>
</dbReference>
<comment type="similarity">
    <text evidence="1">Belongs to the D-isomer specific 2-hydroxyacid dehydrogenase family.</text>
</comment>
<dbReference type="AlphaFoldDB" id="A0A381U419"/>
<dbReference type="InterPro" id="IPR036291">
    <property type="entry name" value="NAD(P)-bd_dom_sf"/>
</dbReference>
<dbReference type="SUPFAM" id="SSF51735">
    <property type="entry name" value="NAD(P)-binding Rossmann-fold domains"/>
    <property type="match status" value="1"/>
</dbReference>
<dbReference type="Pfam" id="PF02826">
    <property type="entry name" value="2-Hacid_dh_C"/>
    <property type="match status" value="1"/>
</dbReference>
<name>A0A381U419_9ZZZZ</name>
<dbReference type="GO" id="GO:0051287">
    <property type="term" value="F:NAD binding"/>
    <property type="evidence" value="ECO:0007669"/>
    <property type="project" value="InterPro"/>
</dbReference>
<keyword evidence="2" id="KW-0560">Oxidoreductase</keyword>
<protein>
    <recommendedName>
        <fullName evidence="4">D-isomer specific 2-hydroxyacid dehydrogenase NAD-binding domain-containing protein</fullName>
    </recommendedName>
</protein>
<gene>
    <name evidence="5" type="ORF">METZ01_LOCUS75836</name>
</gene>
<dbReference type="InterPro" id="IPR050418">
    <property type="entry name" value="D-iso_2-hydroxyacid_DH_PdxB"/>
</dbReference>